<evidence type="ECO:0000256" key="1">
    <source>
        <dbReference type="ARBA" id="ARBA00010688"/>
    </source>
</evidence>
<organism evidence="5 6">
    <name type="scientific">Halioglobus japonicus</name>
    <dbReference type="NCBI Taxonomy" id="930805"/>
    <lineage>
        <taxon>Bacteria</taxon>
        <taxon>Pseudomonadati</taxon>
        <taxon>Pseudomonadota</taxon>
        <taxon>Gammaproteobacteria</taxon>
        <taxon>Cellvibrionales</taxon>
        <taxon>Halieaceae</taxon>
        <taxon>Halioglobus</taxon>
    </lineage>
</organism>
<dbReference type="EMBL" id="PKUR01000003">
    <property type="protein sequence ID" value="PLW85354.1"/>
    <property type="molecule type" value="Genomic_DNA"/>
</dbReference>
<evidence type="ECO:0000259" key="4">
    <source>
        <dbReference type="Pfam" id="PF00294"/>
    </source>
</evidence>
<dbReference type="KEGG" id="hja:BST95_03445"/>
<protein>
    <submittedName>
        <fullName evidence="5">Sugar kinase</fullName>
    </submittedName>
</protein>
<keyword evidence="2" id="KW-0808">Transferase</keyword>
<dbReference type="GO" id="GO:0019698">
    <property type="term" value="P:D-galacturonate catabolic process"/>
    <property type="evidence" value="ECO:0007669"/>
    <property type="project" value="TreeGrafter"/>
</dbReference>
<reference evidence="5 6" key="1">
    <citation type="submission" date="2018-01" db="EMBL/GenBank/DDBJ databases">
        <title>The draft genome sequence of Halioglobus japonicus S1-36.</title>
        <authorList>
            <person name="Du Z.-J."/>
            <person name="Shi M.-J."/>
        </authorList>
    </citation>
    <scope>NUCLEOTIDE SEQUENCE [LARGE SCALE GENOMIC DNA]</scope>
    <source>
        <strain evidence="5 6">S1-36</strain>
    </source>
</reference>
<accession>A0AAP8MD41</accession>
<dbReference type="InterPro" id="IPR050306">
    <property type="entry name" value="PfkB_Carbo_kinase"/>
</dbReference>
<dbReference type="PANTHER" id="PTHR43085:SF15">
    <property type="entry name" value="2-DEHYDRO-3-DEOXYGLUCONOKINASE"/>
    <property type="match status" value="1"/>
</dbReference>
<gene>
    <name evidence="5" type="ORF">C0029_12015</name>
</gene>
<name>A0AAP8MD41_9GAMM</name>
<dbReference type="PANTHER" id="PTHR43085">
    <property type="entry name" value="HEXOKINASE FAMILY MEMBER"/>
    <property type="match status" value="1"/>
</dbReference>
<dbReference type="InterPro" id="IPR011611">
    <property type="entry name" value="PfkB_dom"/>
</dbReference>
<dbReference type="GO" id="GO:0005829">
    <property type="term" value="C:cytosol"/>
    <property type="evidence" value="ECO:0007669"/>
    <property type="project" value="TreeGrafter"/>
</dbReference>
<evidence type="ECO:0000256" key="2">
    <source>
        <dbReference type="ARBA" id="ARBA00022679"/>
    </source>
</evidence>
<comment type="similarity">
    <text evidence="1">Belongs to the carbohydrate kinase PfkB family.</text>
</comment>
<keyword evidence="3 5" id="KW-0418">Kinase</keyword>
<proteinExistence type="inferred from homology"/>
<dbReference type="RefSeq" id="WP_084198168.1">
    <property type="nucleotide sequence ID" value="NZ_BMYL01000007.1"/>
</dbReference>
<dbReference type="SUPFAM" id="SSF53613">
    <property type="entry name" value="Ribokinase-like"/>
    <property type="match status" value="1"/>
</dbReference>
<dbReference type="CDD" id="cd01166">
    <property type="entry name" value="KdgK"/>
    <property type="match status" value="1"/>
</dbReference>
<dbReference type="GO" id="GO:0008673">
    <property type="term" value="F:2-dehydro-3-deoxygluconokinase activity"/>
    <property type="evidence" value="ECO:0007669"/>
    <property type="project" value="TreeGrafter"/>
</dbReference>
<feature type="domain" description="Carbohydrate kinase PfkB" evidence="4">
    <location>
        <begin position="1"/>
        <end position="285"/>
    </location>
</feature>
<dbReference type="InterPro" id="IPR029056">
    <property type="entry name" value="Ribokinase-like"/>
</dbReference>
<dbReference type="Proteomes" id="UP000235162">
    <property type="component" value="Unassembled WGS sequence"/>
</dbReference>
<comment type="caution">
    <text evidence="5">The sequence shown here is derived from an EMBL/GenBank/DDBJ whole genome shotgun (WGS) entry which is preliminary data.</text>
</comment>
<dbReference type="GO" id="GO:0006974">
    <property type="term" value="P:DNA damage response"/>
    <property type="evidence" value="ECO:0007669"/>
    <property type="project" value="TreeGrafter"/>
</dbReference>
<keyword evidence="6" id="KW-1185">Reference proteome</keyword>
<dbReference type="AlphaFoldDB" id="A0AAP8MD41"/>
<evidence type="ECO:0000313" key="6">
    <source>
        <dbReference type="Proteomes" id="UP000235162"/>
    </source>
</evidence>
<sequence length="329" mass="35006">MRDLVIFGECMVELSYDEQGQLQQGFAGDVYSVSVYLRRANPDTLVRMLCALGDDPFSNALRIALADEGVNTSLLLSHPERHVGLYSIHNGAAGERSFIYRRSESAARHTLQLVNEQQLNLADPAPDCFYLSGISLALAEAETPGAIWPMLDALKARGTQIIFDTNYRPRLWSSQAAAQAAFDRMLSYSDLVLPGVEDLELLNGLTHAASIGAYLHDKGVATMVLKNGPADILYGDPLAPAKHVIAPVANVVDTTAAGDSFSGTLLGELAAGKSLAEAVAAGQTCQPGLSSTAGRFCRVKTPGAFAHQTPRANLPLNSVPDCGCIAHRG</sequence>
<dbReference type="GO" id="GO:0042840">
    <property type="term" value="P:D-glucuronate catabolic process"/>
    <property type="evidence" value="ECO:0007669"/>
    <property type="project" value="TreeGrafter"/>
</dbReference>
<dbReference type="Gene3D" id="3.40.1190.20">
    <property type="match status" value="1"/>
</dbReference>
<evidence type="ECO:0000256" key="3">
    <source>
        <dbReference type="ARBA" id="ARBA00022777"/>
    </source>
</evidence>
<evidence type="ECO:0000313" key="5">
    <source>
        <dbReference type="EMBL" id="PLW85354.1"/>
    </source>
</evidence>
<dbReference type="Pfam" id="PF00294">
    <property type="entry name" value="PfkB"/>
    <property type="match status" value="1"/>
</dbReference>